<evidence type="ECO:0000256" key="7">
    <source>
        <dbReference type="ARBA" id="ARBA00022801"/>
    </source>
</evidence>
<dbReference type="PANTHER" id="PTHR32294">
    <property type="entry name" value="DNA POLYMERASE III SUBUNIT ALPHA"/>
    <property type="match status" value="1"/>
</dbReference>
<dbReference type="NCBIfam" id="NF001688">
    <property type="entry name" value="PRK00448.1"/>
    <property type="match status" value="1"/>
</dbReference>
<dbReference type="InterPro" id="IPR011708">
    <property type="entry name" value="DNA_pol3_alpha_NTPase_dom"/>
</dbReference>
<sequence>MSDMYELLEKYLSPDCLSYFEKAQSFQPPIYHAIQNCLELSIQVEQVLPFEVYRQTCHELKVALHTDITLHIQAKDPVCAMSDLDLYVERIVASHHEYQAFWYLHPFMEKDVVCFATHDESRLAQLKRGLPSLENELATFGIVMEFVCRLSEEEEEIETKEMALPKIEKPVVSTPKNKYIKDVIASSIGDLRVGMHNVAIEGHIFSVENRVLKSKRTLQELYISDYQDAIVAKRFEGKRCSIDEINAVKNGQTVRLTGEVVYDNYSQCDSFMISKLEAIPAKKREDTAKEKRIEWHVHSNFSEMDGVAAIEDYIQTAYDWGMEAIGVCDHDVVQAFPFAQHKVEALMKQDPNRSFQMLYGCEMNMVDTHFQVVTNNDHRSLEQTTIVSFDLETTGLSQRLDKIIEFGAVKMVNREVVDRKQLFINPQMAIPADISNLTHITQRDVENAKPIDQVLDELLDWIGDAVLVAHNGSFDLGFMNAACRACGKPEMTNPMIDTLPLAQLMMDMKGYRLGAVCRHYGVAYDGEGAHRADYDAEVLSRCFCCMWNEWGPDATLDTLEHIPSEDKWFKKHPSHITVFAKNKAGLKELFELVTMSHTKYLAYNKNSNTSLAHPRIVKHELQKYHEKGNLLFGTSCQNGEIFDLAHTRSEAELEKALAFYDYVEIQPLDCYRNLLDRHALHSVDDLKKVLHFIMDKAEAMDIPILASSDAHYVEPHDKRIRDIYINAKAIGGQRHPLYVYNTQARKMSSAPNQHLRTTDEMLKEMSWLGEEKAYQYVIVNPKRLKESCDEIFPIHDKLYPPEIEGSDEKLRKICFQTAHAMYGEQLPEIVDKRLTRELDSIIGHGYYVVYYISHLLVKKSNDDGYIVGSRGSVGSSFAATMSGITEVNPLIPHYYCPHCHHYEFLEEGTVSSGFDLPDKECPVCHHPMKGDGQDIPFETFLGFEGDKVPDIDLNFSGDYQPVAHNYCKEVFGADHAFRAGTVGTVAEKTAYGYVKGYEEEMEIEPFSDVKRVDLAKSCEGVKRTTGQHPAGIIVVPEDMDIHDFTPVQYPANDPHATWLTTHFDFHQIHDNILKFDILGHVDPTAMKMLENITGIDVTTLPMNDQATMAIFSSVDSLHIDTTRYDQITGAAGIPEFGTPFVRGILEKTRPTTFSELVTISGLSHGTDVWLGNAEALIDAGTCKLSEVIGCRDDIMVELMGYGMKPKLAFQIMEFVRKGKGLKEEWIKEMKACNVPDWFIESCLKIKYMFPKAHAVAYVMMAVRIAWFKVHRPIAYYCMFFSIRCDAYDIATMISGEQAIRQKMTEIKKKEKEAPKEVTKKDRDIYSTLELALEMFCRGYRFSNMSITRSDATDFIQDPEDEKSIIPPFTALDGLGANVGRSIVKARKERPFLSKEDLINRTQLSNSLLKTMDSMGVTEGLDEENQMTLF</sequence>
<keyword evidence="4 11" id="KW-0548">Nucleotidyltransferase</keyword>
<evidence type="ECO:0000256" key="1">
    <source>
        <dbReference type="ARBA" id="ARBA00003452"/>
    </source>
</evidence>
<evidence type="ECO:0000256" key="3">
    <source>
        <dbReference type="ARBA" id="ARBA00022679"/>
    </source>
</evidence>
<evidence type="ECO:0000256" key="4">
    <source>
        <dbReference type="ARBA" id="ARBA00022695"/>
    </source>
</evidence>
<dbReference type="EMBL" id="JALBUS010000012">
    <property type="protein sequence ID" value="MDX8417819.1"/>
    <property type="molecule type" value="Genomic_DNA"/>
</dbReference>
<dbReference type="Gene3D" id="6.10.140.1510">
    <property type="match status" value="1"/>
</dbReference>
<evidence type="ECO:0000259" key="12">
    <source>
        <dbReference type="SMART" id="SM00479"/>
    </source>
</evidence>
<accession>A0ABU4WNG7</accession>
<dbReference type="InterPro" id="IPR006054">
    <property type="entry name" value="DnaQ"/>
</dbReference>
<keyword evidence="15" id="KW-1185">Reference proteome</keyword>
<dbReference type="CDD" id="cd04484">
    <property type="entry name" value="polC_OBF"/>
    <property type="match status" value="1"/>
</dbReference>
<dbReference type="PANTHER" id="PTHR32294:SF5">
    <property type="entry name" value="DNA POLYMERASE III POLC-TYPE"/>
    <property type="match status" value="1"/>
</dbReference>
<dbReference type="InterPro" id="IPR036397">
    <property type="entry name" value="RNaseH_sf"/>
</dbReference>
<keyword evidence="9 11" id="KW-0239">DNA-directed DNA polymerase</keyword>
<evidence type="ECO:0000256" key="11">
    <source>
        <dbReference type="HAMAP-Rule" id="MF_00356"/>
    </source>
</evidence>
<dbReference type="Gene3D" id="1.10.150.700">
    <property type="entry name" value="PolC, middle finger domain"/>
    <property type="match status" value="1"/>
</dbReference>
<evidence type="ECO:0000256" key="2">
    <source>
        <dbReference type="ARBA" id="ARBA00022490"/>
    </source>
</evidence>
<dbReference type="InterPro" id="IPR012340">
    <property type="entry name" value="NA-bd_OB-fold"/>
</dbReference>
<comment type="caution">
    <text evidence="14">The sequence shown here is derived from an EMBL/GenBank/DDBJ whole genome shotgun (WGS) entry which is preliminary data.</text>
</comment>
<keyword evidence="3 11" id="KW-0808">Transferase</keyword>
<dbReference type="RefSeq" id="WP_320326086.1">
    <property type="nucleotide sequence ID" value="NZ_JALBUS010000012.1"/>
</dbReference>
<dbReference type="Gene3D" id="2.40.50.140">
    <property type="entry name" value="Nucleic acid-binding proteins"/>
    <property type="match status" value="1"/>
</dbReference>
<dbReference type="SMART" id="SM00479">
    <property type="entry name" value="EXOIII"/>
    <property type="match status" value="1"/>
</dbReference>
<dbReference type="HAMAP" id="MF_00356">
    <property type="entry name" value="DNApol_PolC"/>
    <property type="match status" value="1"/>
</dbReference>
<evidence type="ECO:0000256" key="8">
    <source>
        <dbReference type="ARBA" id="ARBA00022839"/>
    </source>
</evidence>
<dbReference type="SMART" id="SM00481">
    <property type="entry name" value="POLIIIAc"/>
    <property type="match status" value="1"/>
</dbReference>
<dbReference type="Pfam" id="PF07733">
    <property type="entry name" value="DNA_pol3_alpha"/>
    <property type="match status" value="1"/>
</dbReference>
<comment type="subcellular location">
    <subcellularLocation>
        <location evidence="11">Cytoplasm</location>
    </subcellularLocation>
</comment>
<evidence type="ECO:0000256" key="9">
    <source>
        <dbReference type="ARBA" id="ARBA00022932"/>
    </source>
</evidence>
<gene>
    <name evidence="11" type="primary">polC</name>
    <name evidence="14" type="ORF">MOZ64_08230</name>
</gene>
<dbReference type="Pfam" id="PF17657">
    <property type="entry name" value="DNA_pol3_finger"/>
    <property type="match status" value="1"/>
</dbReference>
<dbReference type="NCBIfam" id="TIGR00573">
    <property type="entry name" value="dnaq"/>
    <property type="match status" value="1"/>
</dbReference>
<name>A0ABU4WNG7_9FIRM</name>
<keyword evidence="6 11" id="KW-0540">Nuclease</keyword>
<dbReference type="CDD" id="cd07435">
    <property type="entry name" value="PHP_PolIIIA_POLC"/>
    <property type="match status" value="1"/>
</dbReference>
<comment type="catalytic activity">
    <reaction evidence="10 11">
        <text>DNA(n) + a 2'-deoxyribonucleoside 5'-triphosphate = DNA(n+1) + diphosphate</text>
        <dbReference type="Rhea" id="RHEA:22508"/>
        <dbReference type="Rhea" id="RHEA-COMP:17339"/>
        <dbReference type="Rhea" id="RHEA-COMP:17340"/>
        <dbReference type="ChEBI" id="CHEBI:33019"/>
        <dbReference type="ChEBI" id="CHEBI:61560"/>
        <dbReference type="ChEBI" id="CHEBI:173112"/>
        <dbReference type="EC" id="2.7.7.7"/>
    </reaction>
</comment>
<comment type="similarity">
    <text evidence="11">Belongs to the DNA polymerase type-C family. PolC subfamily.</text>
</comment>
<dbReference type="Proteomes" id="UP001285244">
    <property type="component" value="Unassembled WGS sequence"/>
</dbReference>
<evidence type="ECO:0000313" key="15">
    <source>
        <dbReference type="Proteomes" id="UP001285244"/>
    </source>
</evidence>
<dbReference type="InterPro" id="IPR006308">
    <property type="entry name" value="Pol_III_a_PolC-type_gram_pos"/>
</dbReference>
<dbReference type="CDD" id="cd06127">
    <property type="entry name" value="DEDDh"/>
    <property type="match status" value="1"/>
</dbReference>
<comment type="function">
    <text evidence="1 11">Required for replicative DNA synthesis. This DNA polymerase also exhibits 3' to 5' exonuclease activity.</text>
</comment>
<dbReference type="Gene3D" id="3.30.420.10">
    <property type="entry name" value="Ribonuclease H-like superfamily/Ribonuclease H"/>
    <property type="match status" value="1"/>
</dbReference>
<dbReference type="Gene3D" id="3.30.1900.20">
    <property type="match status" value="2"/>
</dbReference>
<dbReference type="GO" id="GO:0003887">
    <property type="term" value="F:DNA-directed DNA polymerase activity"/>
    <property type="evidence" value="ECO:0007669"/>
    <property type="project" value="UniProtKB-EC"/>
</dbReference>
<dbReference type="InterPro" id="IPR013520">
    <property type="entry name" value="Ribonucl_H"/>
</dbReference>
<reference evidence="14 15" key="1">
    <citation type="submission" date="2022-03" db="EMBL/GenBank/DDBJ databases">
        <title>Novel taxa within the pig intestine.</title>
        <authorList>
            <person name="Wylensek D."/>
            <person name="Bishof K."/>
            <person name="Afrizal A."/>
            <person name="Clavel T."/>
        </authorList>
    </citation>
    <scope>NUCLEOTIDE SEQUENCE [LARGE SCALE GENOMIC DNA]</scope>
    <source>
        <strain evidence="14 15">Cla-KB-P134</strain>
    </source>
</reference>
<proteinExistence type="inferred from homology"/>
<dbReference type="Gene3D" id="3.20.20.140">
    <property type="entry name" value="Metal-dependent hydrolases"/>
    <property type="match status" value="2"/>
</dbReference>
<feature type="domain" description="Exonuclease" evidence="12">
    <location>
        <begin position="385"/>
        <end position="552"/>
    </location>
</feature>
<evidence type="ECO:0000259" key="13">
    <source>
        <dbReference type="SMART" id="SM00481"/>
    </source>
</evidence>
<protein>
    <recommendedName>
        <fullName evidence="11">DNA polymerase III PolC-type</fullName>
        <shortName evidence="11">PolIII</shortName>
        <ecNumber evidence="11">2.7.7.7</ecNumber>
    </recommendedName>
</protein>
<feature type="domain" description="Polymerase/histidinol phosphatase N-terminal" evidence="13">
    <location>
        <begin position="293"/>
        <end position="367"/>
    </location>
</feature>
<organism evidence="14 15">
    <name type="scientific">Absicoccus intestinalis</name>
    <dbReference type="NCBI Taxonomy" id="2926319"/>
    <lineage>
        <taxon>Bacteria</taxon>
        <taxon>Bacillati</taxon>
        <taxon>Bacillota</taxon>
        <taxon>Erysipelotrichia</taxon>
        <taxon>Erysipelotrichales</taxon>
        <taxon>Erysipelotrichaceae</taxon>
        <taxon>Absicoccus</taxon>
    </lineage>
</organism>
<dbReference type="SUPFAM" id="SSF53098">
    <property type="entry name" value="Ribonuclease H-like"/>
    <property type="match status" value="1"/>
</dbReference>
<evidence type="ECO:0000256" key="6">
    <source>
        <dbReference type="ARBA" id="ARBA00022722"/>
    </source>
</evidence>
<keyword evidence="7 11" id="KW-0378">Hydrolase</keyword>
<keyword evidence="8 11" id="KW-0269">Exonuclease</keyword>
<evidence type="ECO:0000256" key="5">
    <source>
        <dbReference type="ARBA" id="ARBA00022705"/>
    </source>
</evidence>
<dbReference type="EC" id="2.7.7.7" evidence="11"/>
<dbReference type="Pfam" id="PF00929">
    <property type="entry name" value="RNase_T"/>
    <property type="match status" value="1"/>
</dbReference>
<dbReference type="Pfam" id="PF14579">
    <property type="entry name" value="HHH_6"/>
    <property type="match status" value="1"/>
</dbReference>
<keyword evidence="5 11" id="KW-0235">DNA replication</keyword>
<evidence type="ECO:0000313" key="14">
    <source>
        <dbReference type="EMBL" id="MDX8417819.1"/>
    </source>
</evidence>
<dbReference type="Gene3D" id="1.10.150.870">
    <property type="match status" value="1"/>
</dbReference>
<dbReference type="InterPro" id="IPR040982">
    <property type="entry name" value="DNA_pol3_finger"/>
</dbReference>
<keyword evidence="2 11" id="KW-0963">Cytoplasm</keyword>
<dbReference type="InterPro" id="IPR004805">
    <property type="entry name" value="DnaE2/DnaE/PolC"/>
</dbReference>
<dbReference type="InterPro" id="IPR044923">
    <property type="entry name" value="PolC_middle_finger_sf"/>
</dbReference>
<dbReference type="InterPro" id="IPR012337">
    <property type="entry name" value="RNaseH-like_sf"/>
</dbReference>
<dbReference type="NCBIfam" id="TIGR01405">
    <property type="entry name" value="polC_Gram_pos"/>
    <property type="match status" value="1"/>
</dbReference>
<evidence type="ECO:0000256" key="10">
    <source>
        <dbReference type="ARBA" id="ARBA00049244"/>
    </source>
</evidence>
<dbReference type="InterPro" id="IPR029460">
    <property type="entry name" value="DNAPol_HHH"/>
</dbReference>
<dbReference type="InterPro" id="IPR003141">
    <property type="entry name" value="Pol/His_phosphatase_N"/>
</dbReference>